<comment type="similarity">
    <text evidence="3">Belongs to the glycosyl hydrolase 26 family.</text>
</comment>
<reference evidence="6" key="1">
    <citation type="submission" date="2020-11" db="EMBL/GenBank/DDBJ databases">
        <title>Sequencing the genomes of 1000 actinobacteria strains.</title>
        <authorList>
            <person name="Klenk H.-P."/>
        </authorList>
    </citation>
    <scope>NUCLEOTIDE SEQUENCE</scope>
    <source>
        <strain evidence="6">DSM 45356</strain>
    </source>
</reference>
<feature type="chain" id="PRO_5035299546" description="GH26 domain-containing protein" evidence="4">
    <location>
        <begin position="31"/>
        <end position="349"/>
    </location>
</feature>
<gene>
    <name evidence="6" type="ORF">IW245_003344</name>
</gene>
<feature type="active site" description="Nucleophile" evidence="3">
    <location>
        <position position="271"/>
    </location>
</feature>
<dbReference type="InterPro" id="IPR017853">
    <property type="entry name" value="GH"/>
</dbReference>
<name>A0A8J7GIF0_9ACTN</name>
<evidence type="ECO:0000256" key="4">
    <source>
        <dbReference type="SAM" id="SignalP"/>
    </source>
</evidence>
<keyword evidence="1 3" id="KW-0378">Hydrolase</keyword>
<dbReference type="AlphaFoldDB" id="A0A8J7GIF0"/>
<dbReference type="InterPro" id="IPR022790">
    <property type="entry name" value="GH26_dom"/>
</dbReference>
<evidence type="ECO:0000256" key="1">
    <source>
        <dbReference type="ARBA" id="ARBA00022801"/>
    </source>
</evidence>
<evidence type="ECO:0000313" key="6">
    <source>
        <dbReference type="EMBL" id="MBG6137150.1"/>
    </source>
</evidence>
<keyword evidence="2 3" id="KW-0326">Glycosidase</keyword>
<dbReference type="Pfam" id="PF02156">
    <property type="entry name" value="Glyco_hydro_26"/>
    <property type="match status" value="1"/>
</dbReference>
<feature type="signal peptide" evidence="4">
    <location>
        <begin position="1"/>
        <end position="30"/>
    </location>
</feature>
<dbReference type="PROSITE" id="PS51764">
    <property type="entry name" value="GH26"/>
    <property type="match status" value="1"/>
</dbReference>
<feature type="domain" description="GH26" evidence="5">
    <location>
        <begin position="27"/>
        <end position="348"/>
    </location>
</feature>
<comment type="caution">
    <text evidence="6">The sequence shown here is derived from an EMBL/GenBank/DDBJ whole genome shotgun (WGS) entry which is preliminary data.</text>
</comment>
<evidence type="ECO:0000313" key="7">
    <source>
        <dbReference type="Proteomes" id="UP000622552"/>
    </source>
</evidence>
<protein>
    <recommendedName>
        <fullName evidence="5">GH26 domain-containing protein</fullName>
    </recommendedName>
</protein>
<dbReference type="Proteomes" id="UP000622552">
    <property type="component" value="Unassembled WGS sequence"/>
</dbReference>
<feature type="active site" description="Proton donor" evidence="3">
    <location>
        <position position="155"/>
    </location>
</feature>
<proteinExistence type="inferred from homology"/>
<dbReference type="GO" id="GO:0004553">
    <property type="term" value="F:hydrolase activity, hydrolyzing O-glycosyl compounds"/>
    <property type="evidence" value="ECO:0007669"/>
    <property type="project" value="InterPro"/>
</dbReference>
<keyword evidence="4" id="KW-0732">Signal</keyword>
<dbReference type="RefSeq" id="WP_197004049.1">
    <property type="nucleotide sequence ID" value="NZ_BONS01000022.1"/>
</dbReference>
<evidence type="ECO:0000256" key="2">
    <source>
        <dbReference type="ARBA" id="ARBA00023295"/>
    </source>
</evidence>
<accession>A0A8J7GIF0</accession>
<evidence type="ECO:0000259" key="5">
    <source>
        <dbReference type="PROSITE" id="PS51764"/>
    </source>
</evidence>
<evidence type="ECO:0000256" key="3">
    <source>
        <dbReference type="PROSITE-ProRule" id="PRU01100"/>
    </source>
</evidence>
<dbReference type="EMBL" id="JADOUF010000001">
    <property type="protein sequence ID" value="MBG6137150.1"/>
    <property type="molecule type" value="Genomic_DNA"/>
</dbReference>
<organism evidence="6 7">
    <name type="scientific">Longispora fulva</name>
    <dbReference type="NCBI Taxonomy" id="619741"/>
    <lineage>
        <taxon>Bacteria</taxon>
        <taxon>Bacillati</taxon>
        <taxon>Actinomycetota</taxon>
        <taxon>Actinomycetes</taxon>
        <taxon>Micromonosporales</taxon>
        <taxon>Micromonosporaceae</taxon>
        <taxon>Longispora</taxon>
    </lineage>
</organism>
<sequence length="349" mass="38587">MRKTPRIGARIAVGLTVVALCLASATTATAAAPRDCTPDKLLVNPCRPLLGARATGYTEVGAGERAQIEFHEQRIGRKLDVAHTFSPAGSLPLTNPDVRYLAQRDGTTLFQNWKAADVWKDAGGGNATVNARIDKAADNIKKLGDKKIFLTLHHEPENDVSSAPGCKTKAGAIGGTPAEYRQMWANVRARFDAKGVSNVIWVMDYMNYPTWDCLVPQLYPGDNLVDWVMFNGYGASWNPNFAANIDRFQKILEKNTTPTRQYTSKPWGIVEWGITHATAAEQRSYFQQANAALDANRFPKLKLWMIFDSPGYEPFPGLRIRYDDAGNKDLSEESLYKKFANNPVLTAGM</sequence>
<keyword evidence="7" id="KW-1185">Reference proteome</keyword>
<dbReference type="Gene3D" id="3.20.20.80">
    <property type="entry name" value="Glycosidases"/>
    <property type="match status" value="1"/>
</dbReference>
<dbReference type="SUPFAM" id="SSF51445">
    <property type="entry name" value="(Trans)glycosidases"/>
    <property type="match status" value="1"/>
</dbReference>